<evidence type="ECO:0000256" key="1">
    <source>
        <dbReference type="SAM" id="MobiDB-lite"/>
    </source>
</evidence>
<evidence type="ECO:0000313" key="2">
    <source>
        <dbReference type="EMBL" id="EAR89815.1"/>
    </source>
</evidence>
<reference evidence="3" key="1">
    <citation type="journal article" date="2006" name="PLoS Biol.">
        <title>Macronuclear genome sequence of the ciliate Tetrahymena thermophila, a model eukaryote.</title>
        <authorList>
            <person name="Eisen J.A."/>
            <person name="Coyne R.S."/>
            <person name="Wu M."/>
            <person name="Wu D."/>
            <person name="Thiagarajan M."/>
            <person name="Wortman J.R."/>
            <person name="Badger J.H."/>
            <person name="Ren Q."/>
            <person name="Amedeo P."/>
            <person name="Jones K.M."/>
            <person name="Tallon L.J."/>
            <person name="Delcher A.L."/>
            <person name="Salzberg S.L."/>
            <person name="Silva J.C."/>
            <person name="Haas B.J."/>
            <person name="Majoros W.H."/>
            <person name="Farzad M."/>
            <person name="Carlton J.M."/>
            <person name="Smith R.K. Jr."/>
            <person name="Garg J."/>
            <person name="Pearlman R.E."/>
            <person name="Karrer K.M."/>
            <person name="Sun L."/>
            <person name="Manning G."/>
            <person name="Elde N.C."/>
            <person name="Turkewitz A.P."/>
            <person name="Asai D.J."/>
            <person name="Wilkes D.E."/>
            <person name="Wang Y."/>
            <person name="Cai H."/>
            <person name="Collins K."/>
            <person name="Stewart B.A."/>
            <person name="Lee S.R."/>
            <person name="Wilamowska K."/>
            <person name="Weinberg Z."/>
            <person name="Ruzzo W.L."/>
            <person name="Wloga D."/>
            <person name="Gaertig J."/>
            <person name="Frankel J."/>
            <person name="Tsao C.-C."/>
            <person name="Gorovsky M.A."/>
            <person name="Keeling P.J."/>
            <person name="Waller R.F."/>
            <person name="Patron N.J."/>
            <person name="Cherry J.M."/>
            <person name="Stover N.A."/>
            <person name="Krieger C.J."/>
            <person name="del Toro C."/>
            <person name="Ryder H.F."/>
            <person name="Williamson S.C."/>
            <person name="Barbeau R.A."/>
            <person name="Hamilton E.P."/>
            <person name="Orias E."/>
        </authorList>
    </citation>
    <scope>NUCLEOTIDE SEQUENCE [LARGE SCALE GENOMIC DNA]</scope>
    <source>
        <strain evidence="3">SB210</strain>
    </source>
</reference>
<dbReference type="Proteomes" id="UP000009168">
    <property type="component" value="Unassembled WGS sequence"/>
</dbReference>
<dbReference type="FunCoup" id="Q22X31">
    <property type="interactions" value="14"/>
</dbReference>
<feature type="region of interest" description="Disordered" evidence="1">
    <location>
        <begin position="145"/>
        <end position="171"/>
    </location>
</feature>
<dbReference type="InParanoid" id="Q22X31"/>
<gene>
    <name evidence="2" type="ORF">TTHERM_00633220</name>
</gene>
<dbReference type="KEGG" id="tet:TTHERM_00633220"/>
<dbReference type="RefSeq" id="XP_001010060.1">
    <property type="nucleotide sequence ID" value="XM_001010060.2"/>
</dbReference>
<dbReference type="AlphaFoldDB" id="Q22X31"/>
<name>Q22X31_TETTS</name>
<feature type="compositionally biased region" description="Low complexity" evidence="1">
    <location>
        <begin position="145"/>
        <end position="156"/>
    </location>
</feature>
<dbReference type="GeneID" id="7826213"/>
<protein>
    <submittedName>
        <fullName evidence="2">Uncharacterized protein</fullName>
    </submittedName>
</protein>
<keyword evidence="3" id="KW-1185">Reference proteome</keyword>
<organism evidence="2 3">
    <name type="scientific">Tetrahymena thermophila (strain SB210)</name>
    <dbReference type="NCBI Taxonomy" id="312017"/>
    <lineage>
        <taxon>Eukaryota</taxon>
        <taxon>Sar</taxon>
        <taxon>Alveolata</taxon>
        <taxon>Ciliophora</taxon>
        <taxon>Intramacronucleata</taxon>
        <taxon>Oligohymenophorea</taxon>
        <taxon>Hymenostomatida</taxon>
        <taxon>Tetrahymenina</taxon>
        <taxon>Tetrahymenidae</taxon>
        <taxon>Tetrahymena</taxon>
    </lineage>
</organism>
<dbReference type="EMBL" id="GG662809">
    <property type="protein sequence ID" value="EAR89815.1"/>
    <property type="molecule type" value="Genomic_DNA"/>
</dbReference>
<accession>Q22X31</accession>
<dbReference type="HOGENOM" id="CLU_490509_0_0_1"/>
<proteinExistence type="predicted"/>
<sequence>MSYRNQLSTPKLYIDTITSRQKFMKEDNFSPKHLVFKDTKQLSQATSLYQTPRTDLLIDEMEAHEYPSSQRQELKLNAQRITCKQFVKIDDIIYNNQKLTNEIVSCKIQITKIGAMKVDFSIKISLIKGIKEKLQNILQEQQKMKGNYQKQQQQQQPKHKNSKMQKTSRNSVVIQHQSFHSDRNDNYSFSNILYSKKTPASQYYSNERSGFKFGFHDGQFTCFNPKGFRLSTINNLIQDYLKYRQNYNSKKMISYDKFEETEAYQQNNRKILSKSFITITPFSYNGEEELESRLDSLHCSENIFESPSIYDSKKLKESKLDRYRQFIIQFHSDTKEMVNIFNSLKSIQNFIEQQIIYSEKELSISQKTLQDLLYEDNQKQTYLLQLQIVNQQIKEKEKIQKYIIKKQRQVSFMDLPDSPKDDQRLKQSCYYQQPTSTTMSTQISYQHQMTQSARLHNQDKTHHQNNCWPNNQSFYINNQSIQDNFYNTNPYSPKYNFATQTSYHKQLKNKSKSETFNQLQNKFASAPFKMQINNNPNPKNSQFYQHRHYPIVSQFN</sequence>
<evidence type="ECO:0000313" key="3">
    <source>
        <dbReference type="Proteomes" id="UP000009168"/>
    </source>
</evidence>